<dbReference type="EMBL" id="NMUH01000501">
    <property type="protein sequence ID" value="MQL80327.1"/>
    <property type="molecule type" value="Genomic_DNA"/>
</dbReference>
<dbReference type="InterPro" id="IPR019775">
    <property type="entry name" value="WD40_repeat_CS"/>
</dbReference>
<proteinExistence type="predicted"/>
<dbReference type="PROSITE" id="PS50082">
    <property type="entry name" value="WD_REPEATS_2"/>
    <property type="match status" value="1"/>
</dbReference>
<keyword evidence="7" id="KW-1185">Reference proteome</keyword>
<dbReference type="SUPFAM" id="SSF56112">
    <property type="entry name" value="Protein kinase-like (PK-like)"/>
    <property type="match status" value="2"/>
</dbReference>
<dbReference type="PANTHER" id="PTHR46866">
    <property type="entry name" value="GH12955P"/>
    <property type="match status" value="1"/>
</dbReference>
<keyword evidence="2" id="KW-0677">Repeat</keyword>
<evidence type="ECO:0000256" key="1">
    <source>
        <dbReference type="ARBA" id="ARBA00022574"/>
    </source>
</evidence>
<feature type="repeat" description="WD" evidence="3">
    <location>
        <begin position="1465"/>
        <end position="1505"/>
    </location>
</feature>
<evidence type="ECO:0000259" key="5">
    <source>
        <dbReference type="PROSITE" id="PS50197"/>
    </source>
</evidence>
<dbReference type="PROSITE" id="PS50197">
    <property type="entry name" value="BEACH"/>
    <property type="match status" value="1"/>
</dbReference>
<comment type="caution">
    <text evidence="6">The sequence shown here is derived from an EMBL/GenBank/DDBJ whole genome shotgun (WGS) entry which is preliminary data.</text>
</comment>
<evidence type="ECO:0000313" key="7">
    <source>
        <dbReference type="Proteomes" id="UP000652761"/>
    </source>
</evidence>
<dbReference type="PROSITE" id="PS00678">
    <property type="entry name" value="WD_REPEATS_1"/>
    <property type="match status" value="1"/>
</dbReference>
<dbReference type="InterPro" id="IPR036322">
    <property type="entry name" value="WD40_repeat_dom_sf"/>
</dbReference>
<dbReference type="Gene3D" id="1.10.510.10">
    <property type="entry name" value="Transferase(Phosphotransferase) domain 1"/>
    <property type="match status" value="2"/>
</dbReference>
<dbReference type="InterPro" id="IPR000409">
    <property type="entry name" value="BEACH_dom"/>
</dbReference>
<gene>
    <name evidence="6" type="ORF">Taro_012750</name>
</gene>
<keyword evidence="1 3" id="KW-0853">WD repeat</keyword>
<dbReference type="CDD" id="cd06071">
    <property type="entry name" value="Beach"/>
    <property type="match status" value="1"/>
</dbReference>
<evidence type="ECO:0000256" key="4">
    <source>
        <dbReference type="SAM" id="MobiDB-lite"/>
    </source>
</evidence>
<dbReference type="Gene3D" id="2.130.10.10">
    <property type="entry name" value="YVTN repeat-like/Quinoprotein amine dehydrogenase"/>
    <property type="match status" value="2"/>
</dbReference>
<feature type="region of interest" description="Disordered" evidence="4">
    <location>
        <begin position="102"/>
        <end position="142"/>
    </location>
</feature>
<evidence type="ECO:0000256" key="3">
    <source>
        <dbReference type="PROSITE-ProRule" id="PRU00221"/>
    </source>
</evidence>
<evidence type="ECO:0000256" key="2">
    <source>
        <dbReference type="ARBA" id="ARBA00022737"/>
    </source>
</evidence>
<name>A0A843UDR0_COLES</name>
<dbReference type="Gene3D" id="1.10.1540.10">
    <property type="entry name" value="BEACH domain"/>
    <property type="match status" value="1"/>
</dbReference>
<dbReference type="InterPro" id="IPR011009">
    <property type="entry name" value="Kinase-like_dom_sf"/>
</dbReference>
<dbReference type="InterPro" id="IPR001680">
    <property type="entry name" value="WD40_rpt"/>
</dbReference>
<evidence type="ECO:0000313" key="6">
    <source>
        <dbReference type="EMBL" id="MQL80327.1"/>
    </source>
</evidence>
<sequence length="1594" mass="176969">MAEEDVRPRHRGGAAGVPCKMTCFECLQRQIHSDFSADLLFRYGVSDSALPFGSAAVVEVNLNEGAEEPRSVGAAAQFLLVRLPNQDDVFFGSSYSLDNSKLDDLSGERRGSSVENDSNRSENSAGVSHEDNSDLATFNSGSKHPFDRPRAFMRHVYITKLITSLSPGCHIGIGSYTVIEDLVSKLLSGSTEDHVISSLHLFLEGKAPGPCAADFLNSIGLPSFMEKDVPYCMRHPNIAPIIGVLQTVGYTNLLQYKTPYTLENIFHYSPNTLKSDWQIRFLMYQILCALSYIHGLGSAHGNICPSSIMLTDGYWSWLSICDGRLGTLDLKEVSVPSTNGHCCMENCPCQNIYANLRLSASIDWASDFRRWWVGELSNYEYLLILNKIAGRRWGDHTFHTVMPWVIDFSVKPDENSDAGWRDLEKSKWRLAKGDEQLDFTYLTSEVPHHISDECLSELAVCSYKARRLPLSILRSAVRSVYEPNEYPSNMQRLYQWTPDECIPEFYSDPRIFSSLHAGMSDLSVPSWAKSAEEFISLHRAALESNHVSQQIHHWIDITFGYKLSGEASILAKNVMLPTSDPTMPKSMGRRQLFSRPHPMRQCCAPNSLHNPKEHWINYHMPRNRSNKNINSSGKLDITQSPEQDCILSETSYLQELEEAASFCEHARYLCPVYSFGENIRKEMVINEQTDEGSMTCTLKRADTENNLAVSSESSDVDLACLLESFEVDDNGSMGFQELLLWRWQSSASEILSEHIAGDIFSVGCILAELYLKSPLFDSVSLRAYLDDDVLPGLLQELPPHVRMLVESCILKDWRRRPSAKSLLESHYFPPTVRAVYHFVAPLQVLSKAAARFQYAAKLAREGALKVMGPFAAEMCAPYCLALITTPLSDNGTESALCLLKQYVKCLEFHAVKSLVFPTIQKILQGADCSHLKISLLQDSFVREVWKHLGKHVYLEKMHPLIISNMCNTTHKISASAASVLLIGSSEELGLPVTIHQTILPLMHYFGRGLSVDGIDALVRIGGLLGVTFVTRHLLPLLRTVVLSCIDASHGYKPEPLQSWNFLALIDCFATLDGLVKLLPQDVVLKEVVLVAFISFLCIADWHREIAPELCYMFLEKYHNWKVEFIGGTSRSDGVENANIQRAAFSSVSSLDYNPAKLLLNGVGWSIPQSQGIKGIKSSTYYKKLDNQRSMIIKDMVNSNHDTLDPWFWFPSAAASWDVTDIFGRVGGLKDELPWKIKATVLCSARAHPGSLQSLAVCHDECTVFTGGVGPGFRGIIQKWELPRMNCVSGYYGHDEVVNDICILSVSGKIASCDGTIHIWSSLTGKLISSFAESSSNFPSSSASKVNGDPAHMLTSNSSSGIYSNAFSGSMYTCMHHLDFADKIVAGMGNGSIRFIDVAQDRKLHLWKSDAVENSLSSLVSAICSCGSDKLQAEKAALSPHWLAAGLSSGHCRLLDARSGEIVALWRAHDGYITKLAAPEEHMLVSSSLDKTLRIWDLRRNLSSQSNIFTGHTDGISSFAIWGQDVISISRNKIGLSSLSRAAFDGAQQLHILPRTLYSADRGMRNLSVLSAISILPFSRLFIVGTEDGHLKVCC</sequence>
<dbReference type="Pfam" id="PF00400">
    <property type="entry name" value="WD40"/>
    <property type="match status" value="2"/>
</dbReference>
<dbReference type="InterPro" id="IPR036372">
    <property type="entry name" value="BEACH_dom_sf"/>
</dbReference>
<dbReference type="InterPro" id="IPR015943">
    <property type="entry name" value="WD40/YVTN_repeat-like_dom_sf"/>
</dbReference>
<dbReference type="PANTHER" id="PTHR46866:SF1">
    <property type="entry name" value="GH12955P"/>
    <property type="match status" value="1"/>
</dbReference>
<accession>A0A843UDR0</accession>
<feature type="compositionally biased region" description="Basic and acidic residues" evidence="4">
    <location>
        <begin position="102"/>
        <end position="120"/>
    </location>
</feature>
<dbReference type="PROSITE" id="PS50294">
    <property type="entry name" value="WD_REPEATS_REGION"/>
    <property type="match status" value="1"/>
</dbReference>
<dbReference type="OrthoDB" id="29306at2759"/>
<dbReference type="SUPFAM" id="SSF50978">
    <property type="entry name" value="WD40 repeat-like"/>
    <property type="match status" value="1"/>
</dbReference>
<dbReference type="SMART" id="SM00320">
    <property type="entry name" value="WD40"/>
    <property type="match status" value="5"/>
</dbReference>
<dbReference type="Proteomes" id="UP000652761">
    <property type="component" value="Unassembled WGS sequence"/>
</dbReference>
<dbReference type="SMART" id="SM01026">
    <property type="entry name" value="Beach"/>
    <property type="match status" value="1"/>
</dbReference>
<dbReference type="Pfam" id="PF02138">
    <property type="entry name" value="Beach"/>
    <property type="match status" value="1"/>
</dbReference>
<organism evidence="6 7">
    <name type="scientific">Colocasia esculenta</name>
    <name type="common">Wild taro</name>
    <name type="synonym">Arum esculentum</name>
    <dbReference type="NCBI Taxonomy" id="4460"/>
    <lineage>
        <taxon>Eukaryota</taxon>
        <taxon>Viridiplantae</taxon>
        <taxon>Streptophyta</taxon>
        <taxon>Embryophyta</taxon>
        <taxon>Tracheophyta</taxon>
        <taxon>Spermatophyta</taxon>
        <taxon>Magnoliopsida</taxon>
        <taxon>Liliopsida</taxon>
        <taxon>Araceae</taxon>
        <taxon>Aroideae</taxon>
        <taxon>Colocasieae</taxon>
        <taxon>Colocasia</taxon>
    </lineage>
</organism>
<protein>
    <recommendedName>
        <fullName evidence="5">BEACH domain-containing protein</fullName>
    </recommendedName>
</protein>
<dbReference type="SUPFAM" id="SSF81837">
    <property type="entry name" value="BEACH domain"/>
    <property type="match status" value="1"/>
</dbReference>
<feature type="domain" description="BEACH" evidence="5">
    <location>
        <begin position="356"/>
        <end position="622"/>
    </location>
</feature>
<reference evidence="6" key="1">
    <citation type="submission" date="2017-07" db="EMBL/GenBank/DDBJ databases">
        <title>Taro Niue Genome Assembly and Annotation.</title>
        <authorList>
            <person name="Atibalentja N."/>
            <person name="Keating K."/>
            <person name="Fields C.J."/>
        </authorList>
    </citation>
    <scope>NUCLEOTIDE SEQUENCE</scope>
    <source>
        <strain evidence="6">Niue_2</strain>
        <tissue evidence="6">Leaf</tissue>
    </source>
</reference>